<feature type="transmembrane region" description="Helical" evidence="6">
    <location>
        <begin position="163"/>
        <end position="180"/>
    </location>
</feature>
<evidence type="ECO:0000256" key="3">
    <source>
        <dbReference type="ARBA" id="ARBA00022692"/>
    </source>
</evidence>
<feature type="transmembrane region" description="Helical" evidence="6">
    <location>
        <begin position="252"/>
        <end position="275"/>
    </location>
</feature>
<accession>A0A2Z6IBI6</accession>
<feature type="transmembrane region" description="Helical" evidence="6">
    <location>
        <begin position="320"/>
        <end position="338"/>
    </location>
</feature>
<protein>
    <recommendedName>
        <fullName evidence="9">C4-dicarboxylate ABC transporter</fullName>
    </recommendedName>
</protein>
<dbReference type="InterPro" id="IPR051679">
    <property type="entry name" value="DASS-Related_Transporters"/>
</dbReference>
<evidence type="ECO:0000256" key="2">
    <source>
        <dbReference type="ARBA" id="ARBA00022475"/>
    </source>
</evidence>
<feature type="transmembrane region" description="Helical" evidence="6">
    <location>
        <begin position="295"/>
        <end position="313"/>
    </location>
</feature>
<dbReference type="AlphaFoldDB" id="A0A2Z6IBI6"/>
<keyword evidence="4 6" id="KW-1133">Transmembrane helix</keyword>
<evidence type="ECO:0000256" key="6">
    <source>
        <dbReference type="SAM" id="Phobius"/>
    </source>
</evidence>
<dbReference type="PANTHER" id="PTHR43652">
    <property type="entry name" value="BASIC AMINO ACID ANTIPORTER YFCC-RELATED"/>
    <property type="match status" value="1"/>
</dbReference>
<keyword evidence="3 6" id="KW-0812">Transmembrane</keyword>
<organism evidence="7 8">
    <name type="scientific">Sutterella megalosphaeroides</name>
    <dbReference type="NCBI Taxonomy" id="2494234"/>
    <lineage>
        <taxon>Bacteria</taxon>
        <taxon>Pseudomonadati</taxon>
        <taxon>Pseudomonadota</taxon>
        <taxon>Betaproteobacteria</taxon>
        <taxon>Burkholderiales</taxon>
        <taxon>Sutterellaceae</taxon>
        <taxon>Sutterella</taxon>
    </lineage>
</organism>
<sequence length="346" mass="36760">MLMAAVSIVSAFIGTPELSLAYLPVFLPLFYRLGYDGMTATAVALLGPCMGFIFGITVPASVGIGQQIAQIPMFSGSGLRLVVLVLAVVVSIVYVSFYAARIKKDPTKSLSFETDRELREKILKEAGEDKVFTKRQVAAGAATLVMFPIVIALILMLNLGFEAIGGLFLSVGIIAAAIAGKSAQQICDDINAGMHDLMVGALLCGVAASISVVMDKGLITDTIVYWLEGALSSTPPALTAIAVLWEQSIFNLLIPGATALTILTMPILSPLGTLLDISQQAIVSANAWGGQLTDILFPTSGFFIATLAISKVDYFKWVRFYGPLFVILGIMASAALYLQQVFDITF</sequence>
<feature type="transmembrane region" description="Helical" evidence="6">
    <location>
        <begin position="137"/>
        <end position="157"/>
    </location>
</feature>
<keyword evidence="2" id="KW-1003">Cell membrane</keyword>
<comment type="subcellular location">
    <subcellularLocation>
        <location evidence="1">Cell membrane</location>
        <topology evidence="1">Multi-pass membrane protein</topology>
    </subcellularLocation>
</comment>
<evidence type="ECO:0000256" key="1">
    <source>
        <dbReference type="ARBA" id="ARBA00004651"/>
    </source>
</evidence>
<dbReference type="Proteomes" id="UP000271003">
    <property type="component" value="Chromosome"/>
</dbReference>
<evidence type="ECO:0000313" key="7">
    <source>
        <dbReference type="EMBL" id="BBF23853.1"/>
    </source>
</evidence>
<name>A0A2Z6IBI6_9BURK</name>
<keyword evidence="5 6" id="KW-0472">Membrane</keyword>
<dbReference type="GO" id="GO:0005886">
    <property type="term" value="C:plasma membrane"/>
    <property type="evidence" value="ECO:0007669"/>
    <property type="project" value="UniProtKB-SubCell"/>
</dbReference>
<feature type="transmembrane region" description="Helical" evidence="6">
    <location>
        <begin position="43"/>
        <end position="69"/>
    </location>
</feature>
<dbReference type="RefSeq" id="WP_269460460.1">
    <property type="nucleotide sequence ID" value="NZ_AP018786.1"/>
</dbReference>
<proteinExistence type="predicted"/>
<gene>
    <name evidence="7" type="ORF">SUTMEG_17440</name>
</gene>
<reference evidence="7 8" key="1">
    <citation type="journal article" date="2018" name="Int. J. Syst. Evol. Microbiol.">
        <title>Mesosutterella multiformis gen. nov., sp. nov., a member of the family Sutterellaceae and Sutterella megalosphaeroides sp. nov., isolated from human faeces.</title>
        <authorList>
            <person name="Sakamoto M."/>
            <person name="Ikeyama N."/>
            <person name="Kunihiro T."/>
            <person name="Iino T."/>
            <person name="Yuki M."/>
            <person name="Ohkuma M."/>
        </authorList>
    </citation>
    <scope>NUCLEOTIDE SEQUENCE [LARGE SCALE GENOMIC DNA]</scope>
    <source>
        <strain evidence="7 8">6FBBBH3</strain>
    </source>
</reference>
<feature type="transmembrane region" description="Helical" evidence="6">
    <location>
        <begin position="192"/>
        <end position="211"/>
    </location>
</feature>
<dbReference type="Pfam" id="PF03606">
    <property type="entry name" value="DcuC"/>
    <property type="match status" value="1"/>
</dbReference>
<evidence type="ECO:0000313" key="8">
    <source>
        <dbReference type="Proteomes" id="UP000271003"/>
    </source>
</evidence>
<dbReference type="EMBL" id="AP018786">
    <property type="protein sequence ID" value="BBF23853.1"/>
    <property type="molecule type" value="Genomic_DNA"/>
</dbReference>
<dbReference type="PANTHER" id="PTHR43652:SF2">
    <property type="entry name" value="BASIC AMINO ACID ANTIPORTER YFCC-RELATED"/>
    <property type="match status" value="1"/>
</dbReference>
<feature type="transmembrane region" description="Helical" evidence="6">
    <location>
        <begin position="223"/>
        <end position="245"/>
    </location>
</feature>
<dbReference type="InterPro" id="IPR018385">
    <property type="entry name" value="C4_dicarb_anaerob_car-like"/>
</dbReference>
<feature type="transmembrane region" description="Helical" evidence="6">
    <location>
        <begin position="6"/>
        <end position="31"/>
    </location>
</feature>
<keyword evidence="8" id="KW-1185">Reference proteome</keyword>
<evidence type="ECO:0000256" key="4">
    <source>
        <dbReference type="ARBA" id="ARBA00022989"/>
    </source>
</evidence>
<feature type="transmembrane region" description="Helical" evidence="6">
    <location>
        <begin position="81"/>
        <end position="100"/>
    </location>
</feature>
<evidence type="ECO:0008006" key="9">
    <source>
        <dbReference type="Google" id="ProtNLM"/>
    </source>
</evidence>
<evidence type="ECO:0000256" key="5">
    <source>
        <dbReference type="ARBA" id="ARBA00023136"/>
    </source>
</evidence>
<dbReference type="KEGG" id="sutt:SUTMEG_17440"/>